<evidence type="ECO:0000313" key="1">
    <source>
        <dbReference type="EMBL" id="JAD86241.1"/>
    </source>
</evidence>
<dbReference type="EMBL" id="GBRH01211654">
    <property type="protein sequence ID" value="JAD86241.1"/>
    <property type="molecule type" value="Transcribed_RNA"/>
</dbReference>
<reference evidence="1" key="1">
    <citation type="submission" date="2014-09" db="EMBL/GenBank/DDBJ databases">
        <authorList>
            <person name="Magalhaes I.L.F."/>
            <person name="Oliveira U."/>
            <person name="Santos F.R."/>
            <person name="Vidigal T.H.D.A."/>
            <person name="Brescovit A.D."/>
            <person name="Santos A.J."/>
        </authorList>
    </citation>
    <scope>NUCLEOTIDE SEQUENCE</scope>
    <source>
        <tissue evidence="1">Shoot tissue taken approximately 20 cm above the soil surface</tissue>
    </source>
</reference>
<protein>
    <submittedName>
        <fullName evidence="1">Uncharacterized protein</fullName>
    </submittedName>
</protein>
<reference evidence="1" key="2">
    <citation type="journal article" date="2015" name="Data Brief">
        <title>Shoot transcriptome of the giant reed, Arundo donax.</title>
        <authorList>
            <person name="Barrero R.A."/>
            <person name="Guerrero F.D."/>
            <person name="Moolhuijzen P."/>
            <person name="Goolsby J.A."/>
            <person name="Tidwell J."/>
            <person name="Bellgard S.E."/>
            <person name="Bellgard M.I."/>
        </authorList>
    </citation>
    <scope>NUCLEOTIDE SEQUENCE</scope>
    <source>
        <tissue evidence="1">Shoot tissue taken approximately 20 cm above the soil surface</tissue>
    </source>
</reference>
<accession>A0A0A9P7G6</accession>
<dbReference type="Pfam" id="PF03101">
    <property type="entry name" value="FAR1"/>
    <property type="match status" value="1"/>
</dbReference>
<sequence length="116" mass="12973">MGAVHQGYNRSIPLSMAAYMSDGCSSPSYNQSIPLFDSSCTPECDEDTKPAIGMQFNTSDDAEVFYRLYAIKVGFDVRIVQSRKVDNVAVWKRFYCNKEAERSSEKGEAPKNCGHQ</sequence>
<name>A0A0A9P7G6_ARUDO</name>
<organism evidence="1">
    <name type="scientific">Arundo donax</name>
    <name type="common">Giant reed</name>
    <name type="synonym">Donax arundinaceus</name>
    <dbReference type="NCBI Taxonomy" id="35708"/>
    <lineage>
        <taxon>Eukaryota</taxon>
        <taxon>Viridiplantae</taxon>
        <taxon>Streptophyta</taxon>
        <taxon>Embryophyta</taxon>
        <taxon>Tracheophyta</taxon>
        <taxon>Spermatophyta</taxon>
        <taxon>Magnoliopsida</taxon>
        <taxon>Liliopsida</taxon>
        <taxon>Poales</taxon>
        <taxon>Poaceae</taxon>
        <taxon>PACMAD clade</taxon>
        <taxon>Arundinoideae</taxon>
        <taxon>Arundineae</taxon>
        <taxon>Arundo</taxon>
    </lineage>
</organism>
<dbReference type="InterPro" id="IPR004330">
    <property type="entry name" value="FAR1_DNA_bnd_dom"/>
</dbReference>
<dbReference type="PANTHER" id="PTHR46328:SF27">
    <property type="entry name" value="OS12G0287500 PROTEIN"/>
    <property type="match status" value="1"/>
</dbReference>
<proteinExistence type="predicted"/>
<dbReference type="PANTHER" id="PTHR46328">
    <property type="entry name" value="FAR-RED IMPAIRED RESPONSIVE (FAR1) FAMILY PROTEIN-RELATED"/>
    <property type="match status" value="1"/>
</dbReference>
<dbReference type="AlphaFoldDB" id="A0A0A9P7G6"/>